<sequence>HLGPIPAQLAPGVTISSNILQGLRENAPQVSEGWYNRQLFTSSSEGRWCRWDVGTPLANYFRLDGVDGQSHPAVCSHRSSKNRLEVLWIVRYKSTVVCIL</sequence>
<accession>A0A9Q0D7J8</accession>
<protein>
    <submittedName>
        <fullName evidence="1">Uncharacterized protein</fullName>
    </submittedName>
</protein>
<comment type="caution">
    <text evidence="1">The sequence shown here is derived from an EMBL/GenBank/DDBJ whole genome shotgun (WGS) entry which is preliminary data.</text>
</comment>
<gene>
    <name evidence="1" type="ORF">NHX12_016553</name>
</gene>
<keyword evidence="2" id="KW-1185">Reference proteome</keyword>
<dbReference type="Proteomes" id="UP001148018">
    <property type="component" value="Unassembled WGS sequence"/>
</dbReference>
<evidence type="ECO:0000313" key="2">
    <source>
        <dbReference type="Proteomes" id="UP001148018"/>
    </source>
</evidence>
<organism evidence="1 2">
    <name type="scientific">Muraenolepis orangiensis</name>
    <name type="common">Patagonian moray cod</name>
    <dbReference type="NCBI Taxonomy" id="630683"/>
    <lineage>
        <taxon>Eukaryota</taxon>
        <taxon>Metazoa</taxon>
        <taxon>Chordata</taxon>
        <taxon>Craniata</taxon>
        <taxon>Vertebrata</taxon>
        <taxon>Euteleostomi</taxon>
        <taxon>Actinopterygii</taxon>
        <taxon>Neopterygii</taxon>
        <taxon>Teleostei</taxon>
        <taxon>Neoteleostei</taxon>
        <taxon>Acanthomorphata</taxon>
        <taxon>Zeiogadaria</taxon>
        <taxon>Gadariae</taxon>
        <taxon>Gadiformes</taxon>
        <taxon>Muraenolepidoidei</taxon>
        <taxon>Muraenolepididae</taxon>
        <taxon>Muraenolepis</taxon>
    </lineage>
</organism>
<feature type="non-terminal residue" evidence="1">
    <location>
        <position position="1"/>
    </location>
</feature>
<evidence type="ECO:0000313" key="1">
    <source>
        <dbReference type="EMBL" id="KAJ3581522.1"/>
    </source>
</evidence>
<proteinExistence type="predicted"/>
<dbReference type="EMBL" id="JANIIK010002492">
    <property type="protein sequence ID" value="KAJ3581522.1"/>
    <property type="molecule type" value="Genomic_DNA"/>
</dbReference>
<reference evidence="1" key="1">
    <citation type="submission" date="2022-07" db="EMBL/GenBank/DDBJ databases">
        <title>Chromosome-level genome of Muraenolepis orangiensis.</title>
        <authorList>
            <person name="Kim J."/>
        </authorList>
    </citation>
    <scope>NUCLEOTIDE SEQUENCE</scope>
    <source>
        <strain evidence="1">KU_S4_2022</strain>
        <tissue evidence="1">Muscle</tissue>
    </source>
</reference>
<name>A0A9Q0D7J8_9TELE</name>
<dbReference type="AlphaFoldDB" id="A0A9Q0D7J8"/>